<accession>V6HDF4</accession>
<dbReference type="AlphaFoldDB" id="V6HDF4"/>
<dbReference type="Proteomes" id="UP000018719">
    <property type="component" value="Unassembled WGS sequence"/>
</dbReference>
<evidence type="ECO:0000313" key="1">
    <source>
        <dbReference type="EMBL" id="EQA37123.1"/>
    </source>
</evidence>
<protein>
    <submittedName>
        <fullName evidence="1">Uncharacterized protein</fullName>
    </submittedName>
</protein>
<reference evidence="1 2" key="1">
    <citation type="submission" date="2013-05" db="EMBL/GenBank/DDBJ databases">
        <authorList>
            <person name="Harkins D.M."/>
            <person name="Durkin A.S."/>
            <person name="Brinkac L.M."/>
            <person name="Haft D.H."/>
            <person name="Selengut J.D."/>
            <person name="Sanka R."/>
            <person name="DePew J."/>
            <person name="Purushe J."/>
            <person name="Hartskeerl R.A."/>
            <person name="Ahmed A."/>
            <person name="van der Linden H."/>
            <person name="Goris M.G.A."/>
            <person name="Vinetz J.M."/>
            <person name="Sutton G.G."/>
            <person name="Nierman W.C."/>
            <person name="Fouts D.E."/>
        </authorList>
    </citation>
    <scope>NUCLEOTIDE SEQUENCE [LARGE SCALE GENOMIC DNA]</scope>
    <source>
        <strain evidence="1 2">10</strain>
    </source>
</reference>
<evidence type="ECO:0000313" key="2">
    <source>
        <dbReference type="Proteomes" id="UP000018719"/>
    </source>
</evidence>
<sequence length="110" mass="12807">MGNKTVAKRKIPGYKMPFFIFVNAFNFIFHPGEAPGVPLLNFVKLKNSIYSIVNSKRNLNQIPERGFTGFNQNRIRIAQHEKNILKNENQPMRLNYLYFGNIFLKKFGTP</sequence>
<gene>
    <name evidence="1" type="ORF">LEP1GSC047_0667</name>
</gene>
<dbReference type="STRING" id="1049790.LEP1GSC047_0667"/>
<organism evidence="1 2">
    <name type="scientific">Leptospira inadai serovar Lyme str. 10</name>
    <dbReference type="NCBI Taxonomy" id="1049790"/>
    <lineage>
        <taxon>Bacteria</taxon>
        <taxon>Pseudomonadati</taxon>
        <taxon>Spirochaetota</taxon>
        <taxon>Spirochaetia</taxon>
        <taxon>Leptospirales</taxon>
        <taxon>Leptospiraceae</taxon>
        <taxon>Leptospira</taxon>
    </lineage>
</organism>
<proteinExistence type="predicted"/>
<dbReference type="EMBL" id="AHMM02000016">
    <property type="protein sequence ID" value="EQA37123.1"/>
    <property type="molecule type" value="Genomic_DNA"/>
</dbReference>
<name>V6HDF4_9LEPT</name>
<comment type="caution">
    <text evidence="1">The sequence shown here is derived from an EMBL/GenBank/DDBJ whole genome shotgun (WGS) entry which is preliminary data.</text>
</comment>